<comment type="caution">
    <text evidence="1">The sequence shown here is derived from an EMBL/GenBank/DDBJ whole genome shotgun (WGS) entry which is preliminary data.</text>
</comment>
<dbReference type="Gene3D" id="3.60.10.10">
    <property type="entry name" value="Endonuclease/exonuclease/phosphatase"/>
    <property type="match status" value="1"/>
</dbReference>
<dbReference type="PANTHER" id="PTHR33710:SF71">
    <property type="entry name" value="ENDONUCLEASE_EXONUCLEASE_PHOSPHATASE DOMAIN-CONTAINING PROTEIN"/>
    <property type="match status" value="1"/>
</dbReference>
<protein>
    <submittedName>
        <fullName evidence="1">Uncharacterized protein</fullName>
    </submittedName>
</protein>
<dbReference type="PANTHER" id="PTHR33710">
    <property type="entry name" value="BNAC02G09200D PROTEIN"/>
    <property type="match status" value="1"/>
</dbReference>
<evidence type="ECO:0000313" key="2">
    <source>
        <dbReference type="Proteomes" id="UP001152484"/>
    </source>
</evidence>
<gene>
    <name evidence="1" type="ORF">CEURO_LOCUS20448</name>
</gene>
<dbReference type="EMBL" id="CAMAPE010000065">
    <property type="protein sequence ID" value="CAH9114599.1"/>
    <property type="molecule type" value="Genomic_DNA"/>
</dbReference>
<dbReference type="OrthoDB" id="1057270at2759"/>
<dbReference type="Proteomes" id="UP001152484">
    <property type="component" value="Unassembled WGS sequence"/>
</dbReference>
<dbReference type="SUPFAM" id="SSF56219">
    <property type="entry name" value="DNase I-like"/>
    <property type="match status" value="1"/>
</dbReference>
<dbReference type="AlphaFoldDB" id="A0A9P1EMH7"/>
<keyword evidence="2" id="KW-1185">Reference proteome</keyword>
<name>A0A9P1EMH7_CUSEU</name>
<dbReference type="InterPro" id="IPR036691">
    <property type="entry name" value="Endo/exonu/phosph_ase_sf"/>
</dbReference>
<reference evidence="1" key="1">
    <citation type="submission" date="2022-07" db="EMBL/GenBank/DDBJ databases">
        <authorList>
            <person name="Macas J."/>
            <person name="Novak P."/>
            <person name="Neumann P."/>
        </authorList>
    </citation>
    <scope>NUCLEOTIDE SEQUENCE</scope>
</reference>
<proteinExistence type="predicted"/>
<evidence type="ECO:0000313" key="1">
    <source>
        <dbReference type="EMBL" id="CAH9114599.1"/>
    </source>
</evidence>
<sequence>MNEYKGKSVLNTSDMEEFNDFIFANSLSDLNFQGTPFTWMGNRMNGLVFKKLDRVMASNELFQLNRNLTLKKLNKFVSDHNPLLLQENPVPNSGPKSFRF</sequence>
<organism evidence="1 2">
    <name type="scientific">Cuscuta europaea</name>
    <name type="common">European dodder</name>
    <dbReference type="NCBI Taxonomy" id="41803"/>
    <lineage>
        <taxon>Eukaryota</taxon>
        <taxon>Viridiplantae</taxon>
        <taxon>Streptophyta</taxon>
        <taxon>Embryophyta</taxon>
        <taxon>Tracheophyta</taxon>
        <taxon>Spermatophyta</taxon>
        <taxon>Magnoliopsida</taxon>
        <taxon>eudicotyledons</taxon>
        <taxon>Gunneridae</taxon>
        <taxon>Pentapetalae</taxon>
        <taxon>asterids</taxon>
        <taxon>lamiids</taxon>
        <taxon>Solanales</taxon>
        <taxon>Convolvulaceae</taxon>
        <taxon>Cuscuteae</taxon>
        <taxon>Cuscuta</taxon>
        <taxon>Cuscuta subgen. Cuscuta</taxon>
    </lineage>
</organism>
<accession>A0A9P1EMH7</accession>